<dbReference type="InterPro" id="IPR001387">
    <property type="entry name" value="Cro/C1-type_HTH"/>
</dbReference>
<proteinExistence type="predicted"/>
<dbReference type="GO" id="GO:0003677">
    <property type="term" value="F:DNA binding"/>
    <property type="evidence" value="ECO:0007669"/>
    <property type="project" value="InterPro"/>
</dbReference>
<gene>
    <name evidence="2" type="ORF">EQG49_03910</name>
</gene>
<protein>
    <submittedName>
        <fullName evidence="2">XRE family transcriptional regulator</fullName>
    </submittedName>
</protein>
<sequence length="151" mass="16814">MDYKLVEKKLAELNYIISISEPDSDAFQDASQKMDEILFENINIREFSFIGKHIDGEITLEMEAKMIVAAAEGKPLTAVVPLSANDEAAYKIRRARIAQNISQVELAQKAGMTQSQIAKVENAQMNLTLDVVQRIMSVLGDTFLIKPIEIA</sequence>
<feature type="domain" description="HTH cro/C1-type" evidence="1">
    <location>
        <begin position="92"/>
        <end position="140"/>
    </location>
</feature>
<dbReference type="RefSeq" id="WP_133362742.1">
    <property type="nucleotide sequence ID" value="NZ_CP037940.1"/>
</dbReference>
<evidence type="ECO:0000313" key="3">
    <source>
        <dbReference type="Proteomes" id="UP000292886"/>
    </source>
</evidence>
<organism evidence="2 3">
    <name type="scientific">Periweissella cryptocerci</name>
    <dbReference type="NCBI Taxonomy" id="2506420"/>
    <lineage>
        <taxon>Bacteria</taxon>
        <taxon>Bacillati</taxon>
        <taxon>Bacillota</taxon>
        <taxon>Bacilli</taxon>
        <taxon>Lactobacillales</taxon>
        <taxon>Lactobacillaceae</taxon>
        <taxon>Periweissella</taxon>
    </lineage>
</organism>
<accession>A0A4P6YSR0</accession>
<dbReference type="InterPro" id="IPR010982">
    <property type="entry name" value="Lambda_DNA-bd_dom_sf"/>
</dbReference>
<keyword evidence="3" id="KW-1185">Reference proteome</keyword>
<dbReference type="SUPFAM" id="SSF47413">
    <property type="entry name" value="lambda repressor-like DNA-binding domains"/>
    <property type="match status" value="1"/>
</dbReference>
<dbReference type="Proteomes" id="UP000292886">
    <property type="component" value="Chromosome"/>
</dbReference>
<dbReference type="OrthoDB" id="2327050at2"/>
<evidence type="ECO:0000313" key="2">
    <source>
        <dbReference type="EMBL" id="QBO35663.1"/>
    </source>
</evidence>
<dbReference type="KEGG" id="wei:EQG49_03910"/>
<dbReference type="SMART" id="SM00530">
    <property type="entry name" value="HTH_XRE"/>
    <property type="match status" value="1"/>
</dbReference>
<dbReference type="Pfam" id="PF01381">
    <property type="entry name" value="HTH_3"/>
    <property type="match status" value="1"/>
</dbReference>
<dbReference type="AlphaFoldDB" id="A0A4P6YSR0"/>
<reference evidence="3" key="1">
    <citation type="submission" date="2019-03" db="EMBL/GenBank/DDBJ databases">
        <title>Weissella sp. 26KH-42 Genome sequencing.</title>
        <authorList>
            <person name="Heo J."/>
            <person name="Kim S.-J."/>
            <person name="Kim J.-S."/>
            <person name="Hong S.-B."/>
            <person name="Kwon S.-W."/>
        </authorList>
    </citation>
    <scope>NUCLEOTIDE SEQUENCE [LARGE SCALE GENOMIC DNA]</scope>
    <source>
        <strain evidence="3">26KH-42</strain>
    </source>
</reference>
<dbReference type="EMBL" id="CP037940">
    <property type="protein sequence ID" value="QBO35663.1"/>
    <property type="molecule type" value="Genomic_DNA"/>
</dbReference>
<evidence type="ECO:0000259" key="1">
    <source>
        <dbReference type="PROSITE" id="PS50943"/>
    </source>
</evidence>
<dbReference type="Gene3D" id="1.10.260.40">
    <property type="entry name" value="lambda repressor-like DNA-binding domains"/>
    <property type="match status" value="1"/>
</dbReference>
<dbReference type="CDD" id="cd00093">
    <property type="entry name" value="HTH_XRE"/>
    <property type="match status" value="1"/>
</dbReference>
<name>A0A4P6YSR0_9LACO</name>
<dbReference type="PROSITE" id="PS50943">
    <property type="entry name" value="HTH_CROC1"/>
    <property type="match status" value="1"/>
</dbReference>